<evidence type="ECO:0000313" key="3">
    <source>
        <dbReference type="Proteomes" id="UP000479710"/>
    </source>
</evidence>
<dbReference type="EMBL" id="SPHZ02000005">
    <property type="protein sequence ID" value="KAF0916366.1"/>
    <property type="molecule type" value="Genomic_DNA"/>
</dbReference>
<dbReference type="Proteomes" id="UP000479710">
    <property type="component" value="Unassembled WGS sequence"/>
</dbReference>
<evidence type="ECO:0000256" key="1">
    <source>
        <dbReference type="SAM" id="MobiDB-lite"/>
    </source>
</evidence>
<accession>A0A6G1DVB8</accession>
<feature type="region of interest" description="Disordered" evidence="1">
    <location>
        <begin position="1"/>
        <end position="27"/>
    </location>
</feature>
<sequence>MQRWRAGRHRRAPRRHPGVPSRADAGAGARARAAVIASIAAGTTEVLLATGVPPADLRQAAGCAPS</sequence>
<comment type="caution">
    <text evidence="2">The sequence shown here is derived from an EMBL/GenBank/DDBJ whole genome shotgun (WGS) entry which is preliminary data.</text>
</comment>
<feature type="compositionally biased region" description="Basic residues" evidence="1">
    <location>
        <begin position="1"/>
        <end position="17"/>
    </location>
</feature>
<name>A0A6G1DVB8_9ORYZ</name>
<dbReference type="AlphaFoldDB" id="A0A6G1DVB8"/>
<protein>
    <submittedName>
        <fullName evidence="2">Uncharacterized protein</fullName>
    </submittedName>
</protein>
<organism evidence="2 3">
    <name type="scientific">Oryza meyeriana var. granulata</name>
    <dbReference type="NCBI Taxonomy" id="110450"/>
    <lineage>
        <taxon>Eukaryota</taxon>
        <taxon>Viridiplantae</taxon>
        <taxon>Streptophyta</taxon>
        <taxon>Embryophyta</taxon>
        <taxon>Tracheophyta</taxon>
        <taxon>Spermatophyta</taxon>
        <taxon>Magnoliopsida</taxon>
        <taxon>Liliopsida</taxon>
        <taxon>Poales</taxon>
        <taxon>Poaceae</taxon>
        <taxon>BOP clade</taxon>
        <taxon>Oryzoideae</taxon>
        <taxon>Oryzeae</taxon>
        <taxon>Oryzinae</taxon>
        <taxon>Oryza</taxon>
        <taxon>Oryza meyeriana</taxon>
    </lineage>
</organism>
<gene>
    <name evidence="2" type="ORF">E2562_005961</name>
</gene>
<reference evidence="2 3" key="1">
    <citation type="submission" date="2019-11" db="EMBL/GenBank/DDBJ databases">
        <title>Whole genome sequence of Oryza granulata.</title>
        <authorList>
            <person name="Li W."/>
        </authorList>
    </citation>
    <scope>NUCLEOTIDE SEQUENCE [LARGE SCALE GENOMIC DNA]</scope>
    <source>
        <strain evidence="3">cv. Menghai</strain>
        <tissue evidence="2">Leaf</tissue>
    </source>
</reference>
<evidence type="ECO:0000313" key="2">
    <source>
        <dbReference type="EMBL" id="KAF0916366.1"/>
    </source>
</evidence>
<keyword evidence="3" id="KW-1185">Reference proteome</keyword>
<proteinExistence type="predicted"/>